<comment type="caution">
    <text evidence="1">The sequence shown here is derived from an EMBL/GenBank/DDBJ whole genome shotgun (WGS) entry which is preliminary data.</text>
</comment>
<keyword evidence="2" id="KW-1185">Reference proteome</keyword>
<gene>
    <name evidence="1" type="ORF">PBS001_LOCUS1124</name>
</gene>
<reference evidence="1 2" key="1">
    <citation type="submission" date="2021-11" db="EMBL/GenBank/DDBJ databases">
        <authorList>
            <person name="Islam A."/>
            <person name="Islam S."/>
            <person name="Flora M.S."/>
            <person name="Rahman M."/>
            <person name="Ziaur R.M."/>
            <person name="Epstein J.H."/>
            <person name="Hassan M."/>
            <person name="Klassen M."/>
            <person name="Woodard K."/>
            <person name="Webb A."/>
            <person name="Webby R.J."/>
            <person name="El Zowalaty M.E."/>
        </authorList>
    </citation>
    <scope>NUCLEOTIDE SEQUENCE [LARGE SCALE GENOMIC DNA]</scope>
    <source>
        <strain evidence="1">Pbs1</strain>
    </source>
</reference>
<dbReference type="EMBL" id="CAKLCB010000070">
    <property type="protein sequence ID" value="CAH0514368.1"/>
    <property type="molecule type" value="Genomic_DNA"/>
</dbReference>
<evidence type="ECO:0000313" key="2">
    <source>
        <dbReference type="Proteomes" id="UP001158986"/>
    </source>
</evidence>
<proteinExistence type="predicted"/>
<sequence length="173" mass="19097">MSLSRAERGQSDKEITNLTRNLHFAVDSVKKAQMMRDEMRHARALDGEKEAYAFSSMEDVHRQQLVTVCLEQQRTTRINPNVCLRIKPNVCLDESPISDKPHHLIQLRPYECCFLYIDAFLSFILLGIEDKGDTATDINGAGSAEADKAAGTGANASVCDAIGDAVRRARATG</sequence>
<dbReference type="Proteomes" id="UP001158986">
    <property type="component" value="Unassembled WGS sequence"/>
</dbReference>
<protein>
    <submittedName>
        <fullName evidence="1">Uncharacterized protein</fullName>
    </submittedName>
</protein>
<organism evidence="1 2">
    <name type="scientific">Peronospora belbahrii</name>
    <dbReference type="NCBI Taxonomy" id="622444"/>
    <lineage>
        <taxon>Eukaryota</taxon>
        <taxon>Sar</taxon>
        <taxon>Stramenopiles</taxon>
        <taxon>Oomycota</taxon>
        <taxon>Peronosporomycetes</taxon>
        <taxon>Peronosporales</taxon>
        <taxon>Peronosporaceae</taxon>
        <taxon>Peronospora</taxon>
    </lineage>
</organism>
<evidence type="ECO:0000313" key="1">
    <source>
        <dbReference type="EMBL" id="CAH0514368.1"/>
    </source>
</evidence>
<name>A0ABN8CPI4_9STRA</name>
<accession>A0ABN8CPI4</accession>